<dbReference type="RefSeq" id="WP_259611046.1">
    <property type="nucleotide sequence ID" value="NZ_CP091139.2"/>
</dbReference>
<organism evidence="1 2">
    <name type="scientific">Microbacterium elymi</name>
    <dbReference type="NCBI Taxonomy" id="2909587"/>
    <lineage>
        <taxon>Bacteria</taxon>
        <taxon>Bacillati</taxon>
        <taxon>Actinomycetota</taxon>
        <taxon>Actinomycetes</taxon>
        <taxon>Micrococcales</taxon>
        <taxon>Microbacteriaceae</taxon>
        <taxon>Microbacterium</taxon>
    </lineage>
</organism>
<evidence type="ECO:0000313" key="1">
    <source>
        <dbReference type="EMBL" id="UUT34521.1"/>
    </source>
</evidence>
<accession>A0ABY5NHF0</accession>
<protein>
    <submittedName>
        <fullName evidence="1">Alpha-lytic protease prodomain-containing protein</fullName>
    </submittedName>
</protein>
<dbReference type="InterPro" id="IPR036188">
    <property type="entry name" value="FAD/NAD-bd_sf"/>
</dbReference>
<dbReference type="InterPro" id="IPR051209">
    <property type="entry name" value="FAD-bind_Monooxygenase_sf"/>
</dbReference>
<keyword evidence="2" id="KW-1185">Reference proteome</keyword>
<keyword evidence="1" id="KW-0645">Protease</keyword>
<dbReference type="Gene3D" id="3.50.50.60">
    <property type="entry name" value="FAD/NAD(P)-binding domain"/>
    <property type="match status" value="1"/>
</dbReference>
<dbReference type="PANTHER" id="PTHR42877:SF4">
    <property type="entry name" value="FAD_NAD(P)-BINDING DOMAIN-CONTAINING PROTEIN-RELATED"/>
    <property type="match status" value="1"/>
</dbReference>
<sequence length="139" mass="14810">MHGEAGTLAEHWDRGMTSFGSTVVAGFPNLFVLDGPNASLGHNSSVLMMEAQAGYTARTLANRRGVLRVDPDAETAYTAEIDRAAASTPWLAGGCRNWYVDERSGRLTLLWPGTVDAFRARLAAASGSEFLPVPVEKGA</sequence>
<name>A0ABY5NHF0_9MICO</name>
<proteinExistence type="predicted"/>
<dbReference type="PANTHER" id="PTHR42877">
    <property type="entry name" value="L-ORNITHINE N(5)-MONOOXYGENASE-RELATED"/>
    <property type="match status" value="1"/>
</dbReference>
<gene>
    <name evidence="1" type="ORF">L2X98_28690</name>
</gene>
<dbReference type="EMBL" id="CP091139">
    <property type="protein sequence ID" value="UUT34521.1"/>
    <property type="molecule type" value="Genomic_DNA"/>
</dbReference>
<reference evidence="1" key="1">
    <citation type="submission" date="2022-01" db="EMBL/GenBank/DDBJ databases">
        <title>Microbacterium eymi and Microbacterium rhizovicinus sp. nov., isolated from the rhizospheric soil of Elymus tsukushiensis, a plant native to the Dokdo Islands, Republic of Korea.</title>
        <authorList>
            <person name="Hwang Y.J."/>
        </authorList>
    </citation>
    <scope>NUCLEOTIDE SEQUENCE</scope>
    <source>
        <strain evidence="1">KUDC0405</strain>
    </source>
</reference>
<evidence type="ECO:0000313" key="2">
    <source>
        <dbReference type="Proteomes" id="UP001054811"/>
    </source>
</evidence>
<dbReference type="GO" id="GO:0006508">
    <property type="term" value="P:proteolysis"/>
    <property type="evidence" value="ECO:0007669"/>
    <property type="project" value="UniProtKB-KW"/>
</dbReference>
<keyword evidence="1" id="KW-0378">Hydrolase</keyword>
<dbReference type="Proteomes" id="UP001054811">
    <property type="component" value="Chromosome"/>
</dbReference>
<dbReference type="GO" id="GO:0008233">
    <property type="term" value="F:peptidase activity"/>
    <property type="evidence" value="ECO:0007669"/>
    <property type="project" value="UniProtKB-KW"/>
</dbReference>